<keyword evidence="1" id="KW-0175">Coiled coil</keyword>
<proteinExistence type="predicted"/>
<keyword evidence="3" id="KW-1185">Reference proteome</keyword>
<dbReference type="Gene3D" id="1.20.5.340">
    <property type="match status" value="1"/>
</dbReference>
<feature type="non-terminal residue" evidence="2">
    <location>
        <position position="1"/>
    </location>
</feature>
<protein>
    <submittedName>
        <fullName evidence="2">Uncharacterized protein</fullName>
    </submittedName>
</protein>
<evidence type="ECO:0000313" key="2">
    <source>
        <dbReference type="EMBL" id="GFH13749.1"/>
    </source>
</evidence>
<accession>A0A699Z3W1</accession>
<organism evidence="2 3">
    <name type="scientific">Haematococcus lacustris</name>
    <name type="common">Green alga</name>
    <name type="synonym">Haematococcus pluvialis</name>
    <dbReference type="NCBI Taxonomy" id="44745"/>
    <lineage>
        <taxon>Eukaryota</taxon>
        <taxon>Viridiplantae</taxon>
        <taxon>Chlorophyta</taxon>
        <taxon>core chlorophytes</taxon>
        <taxon>Chlorophyceae</taxon>
        <taxon>CS clade</taxon>
        <taxon>Chlamydomonadales</taxon>
        <taxon>Haematococcaceae</taxon>
        <taxon>Haematococcus</taxon>
    </lineage>
</organism>
<dbReference type="EMBL" id="BLLF01000648">
    <property type="protein sequence ID" value="GFH13749.1"/>
    <property type="molecule type" value="Genomic_DNA"/>
</dbReference>
<comment type="caution">
    <text evidence="2">The sequence shown here is derived from an EMBL/GenBank/DDBJ whole genome shotgun (WGS) entry which is preliminary data.</text>
</comment>
<evidence type="ECO:0000256" key="1">
    <source>
        <dbReference type="SAM" id="Coils"/>
    </source>
</evidence>
<dbReference type="AlphaFoldDB" id="A0A699Z3W1"/>
<evidence type="ECO:0000313" key="3">
    <source>
        <dbReference type="Proteomes" id="UP000485058"/>
    </source>
</evidence>
<gene>
    <name evidence="2" type="ORF">HaLaN_09692</name>
</gene>
<dbReference type="Proteomes" id="UP000485058">
    <property type="component" value="Unassembled WGS sequence"/>
</dbReference>
<feature type="non-terminal residue" evidence="2">
    <location>
        <position position="171"/>
    </location>
</feature>
<name>A0A699Z3W1_HAELA</name>
<reference evidence="2 3" key="1">
    <citation type="submission" date="2020-02" db="EMBL/GenBank/DDBJ databases">
        <title>Draft genome sequence of Haematococcus lacustris strain NIES-144.</title>
        <authorList>
            <person name="Morimoto D."/>
            <person name="Nakagawa S."/>
            <person name="Yoshida T."/>
            <person name="Sawayama S."/>
        </authorList>
    </citation>
    <scope>NUCLEOTIDE SEQUENCE [LARGE SCALE GENOMIC DNA]</scope>
    <source>
        <strain evidence="2 3">NIES-144</strain>
    </source>
</reference>
<feature type="coiled-coil region" evidence="1">
    <location>
        <begin position="86"/>
        <end position="141"/>
    </location>
</feature>
<sequence length="171" mass="18746">RLAALQAHVSTQLASLDSRLAAGLAAQQQAAEQLASQAAERLQAMELVLAEREAEVGRLMQARDVEVEQQEQRRRLQFQTQLEGLAAEHAAEAAQLQRKLALSSQETQAAREEATASQQRVVALQQQVSHLHSELEEVQRAAGVIRADLAAEKGRVTELGCRLEQELAARQ</sequence>